<name>A0A176T524_9FLAO</name>
<evidence type="ECO:0000256" key="1">
    <source>
        <dbReference type="ARBA" id="ARBA00022723"/>
    </source>
</evidence>
<gene>
    <name evidence="5" type="ORF">LPB303_13815</name>
</gene>
<dbReference type="SMART" id="SM00400">
    <property type="entry name" value="ZnF_CHCC"/>
    <property type="match status" value="1"/>
</dbReference>
<keyword evidence="6" id="KW-1185">Reference proteome</keyword>
<dbReference type="InterPro" id="IPR050219">
    <property type="entry name" value="DnaG_primase"/>
</dbReference>
<protein>
    <recommendedName>
        <fullName evidence="4">Zinc finger CHC2-type domain-containing protein</fullName>
    </recommendedName>
</protein>
<evidence type="ECO:0000259" key="4">
    <source>
        <dbReference type="SMART" id="SM00400"/>
    </source>
</evidence>
<dbReference type="Pfam" id="PF13155">
    <property type="entry name" value="Toprim_2"/>
    <property type="match status" value="1"/>
</dbReference>
<dbReference type="GO" id="GO:0005737">
    <property type="term" value="C:cytoplasm"/>
    <property type="evidence" value="ECO:0007669"/>
    <property type="project" value="TreeGrafter"/>
</dbReference>
<evidence type="ECO:0000313" key="5">
    <source>
        <dbReference type="EMBL" id="OAD42949.1"/>
    </source>
</evidence>
<dbReference type="EMBL" id="LVWE01000057">
    <property type="protein sequence ID" value="OAD42949.1"/>
    <property type="molecule type" value="Genomic_DNA"/>
</dbReference>
<proteinExistence type="predicted"/>
<dbReference type="InterPro" id="IPR036977">
    <property type="entry name" value="DNA_primase_Znf_CHC2"/>
</dbReference>
<dbReference type="GO" id="GO:0006269">
    <property type="term" value="P:DNA replication, synthesis of primer"/>
    <property type="evidence" value="ECO:0007669"/>
    <property type="project" value="TreeGrafter"/>
</dbReference>
<dbReference type="Proteomes" id="UP000076923">
    <property type="component" value="Unassembled WGS sequence"/>
</dbReference>
<dbReference type="PANTHER" id="PTHR30313">
    <property type="entry name" value="DNA PRIMASE"/>
    <property type="match status" value="1"/>
</dbReference>
<dbReference type="STRING" id="1333662.LPB303_13815"/>
<sequence>MNCKKAKIIDLVSYLKKQGFRTGKTTIKDVWFYSPFRKNERTPSFKVDIVKNAWYDFSEGVGGTIIDFIMKYNNCSIKEALVILSGGTFSIHQQKEHVKNEQTPTYSIKKVTELTNQILLDYLSSRKINLTFAKRFCFQVHYSFSEGKDLFGIGFMNDIGGLEIRNKFFKGCLGKKEITTINNNSDVVSIFESWSDFLSYLTLKKEIPKENFIILNSTSMIKKVIDLLGDYSIIKVFLDNDTSGDQATNFLIENTNNKIIDKRIDYKNFNDLNDYLMNQN</sequence>
<keyword evidence="2" id="KW-0863">Zinc-finger</keyword>
<comment type="caution">
    <text evidence="5">The sequence shown here is derived from an EMBL/GenBank/DDBJ whole genome shotgun (WGS) entry which is preliminary data.</text>
</comment>
<evidence type="ECO:0000256" key="3">
    <source>
        <dbReference type="ARBA" id="ARBA00022833"/>
    </source>
</evidence>
<feature type="domain" description="Zinc finger CHC2-type" evidence="4">
    <location>
        <begin position="39"/>
        <end position="85"/>
    </location>
</feature>
<dbReference type="PANTHER" id="PTHR30313:SF2">
    <property type="entry name" value="DNA PRIMASE"/>
    <property type="match status" value="1"/>
</dbReference>
<dbReference type="OrthoDB" id="8536512at2"/>
<keyword evidence="3" id="KW-0862">Zinc</keyword>
<accession>A0A176T524</accession>
<dbReference type="Pfam" id="PF01807">
    <property type="entry name" value="Zn_ribbon_DnaG"/>
    <property type="match status" value="1"/>
</dbReference>
<reference evidence="5 6" key="1">
    <citation type="submission" date="2016-02" db="EMBL/GenBank/DDBJ databases">
        <title>Draft genome sequence of Polaribacter atrinae KACC17473.</title>
        <authorList>
            <person name="Shin S.-K."/>
            <person name="Yi H."/>
        </authorList>
    </citation>
    <scope>NUCLEOTIDE SEQUENCE [LARGE SCALE GENOMIC DNA]</scope>
    <source>
        <strain evidence="5 6">KACC 17473</strain>
    </source>
</reference>
<dbReference type="AlphaFoldDB" id="A0A176T524"/>
<keyword evidence="1" id="KW-0479">Metal-binding</keyword>
<evidence type="ECO:0000313" key="6">
    <source>
        <dbReference type="Proteomes" id="UP000076923"/>
    </source>
</evidence>
<dbReference type="RefSeq" id="WP_068451360.1">
    <property type="nucleotide sequence ID" value="NZ_CP150660.1"/>
</dbReference>
<dbReference type="GO" id="GO:0008270">
    <property type="term" value="F:zinc ion binding"/>
    <property type="evidence" value="ECO:0007669"/>
    <property type="project" value="UniProtKB-KW"/>
</dbReference>
<evidence type="ECO:0000256" key="2">
    <source>
        <dbReference type="ARBA" id="ARBA00022771"/>
    </source>
</evidence>
<organism evidence="5 6">
    <name type="scientific">Polaribacter atrinae</name>
    <dbReference type="NCBI Taxonomy" id="1333662"/>
    <lineage>
        <taxon>Bacteria</taxon>
        <taxon>Pseudomonadati</taxon>
        <taxon>Bacteroidota</taxon>
        <taxon>Flavobacteriia</taxon>
        <taxon>Flavobacteriales</taxon>
        <taxon>Flavobacteriaceae</taxon>
    </lineage>
</organism>
<dbReference type="Gene3D" id="3.40.1360.10">
    <property type="match status" value="1"/>
</dbReference>
<dbReference type="GO" id="GO:0003899">
    <property type="term" value="F:DNA-directed RNA polymerase activity"/>
    <property type="evidence" value="ECO:0007669"/>
    <property type="project" value="InterPro"/>
</dbReference>
<dbReference type="GO" id="GO:0003677">
    <property type="term" value="F:DNA binding"/>
    <property type="evidence" value="ECO:0007669"/>
    <property type="project" value="InterPro"/>
</dbReference>
<dbReference type="Gene3D" id="3.90.580.10">
    <property type="entry name" value="Zinc finger, CHC2-type domain"/>
    <property type="match status" value="1"/>
</dbReference>
<dbReference type="InterPro" id="IPR002694">
    <property type="entry name" value="Znf_CHC2"/>
</dbReference>
<dbReference type="SUPFAM" id="SSF57783">
    <property type="entry name" value="Zinc beta-ribbon"/>
    <property type="match status" value="1"/>
</dbReference>